<dbReference type="Pfam" id="PF26639">
    <property type="entry name" value="Het-6_barrel"/>
    <property type="match status" value="1"/>
</dbReference>
<proteinExistence type="predicted"/>
<evidence type="ECO:0000313" key="4">
    <source>
        <dbReference type="Proteomes" id="UP001251528"/>
    </source>
</evidence>
<dbReference type="EMBL" id="JASWJB010000062">
    <property type="protein sequence ID" value="KAK2603546.1"/>
    <property type="molecule type" value="Genomic_DNA"/>
</dbReference>
<dbReference type="InterPro" id="IPR052895">
    <property type="entry name" value="HetReg/Transcr_Mod"/>
</dbReference>
<evidence type="ECO:0000259" key="2">
    <source>
        <dbReference type="Pfam" id="PF06985"/>
    </source>
</evidence>
<organism evidence="3 4">
    <name type="scientific">Conoideocrella luteorostrata</name>
    <dbReference type="NCBI Taxonomy" id="1105319"/>
    <lineage>
        <taxon>Eukaryota</taxon>
        <taxon>Fungi</taxon>
        <taxon>Dikarya</taxon>
        <taxon>Ascomycota</taxon>
        <taxon>Pezizomycotina</taxon>
        <taxon>Sordariomycetes</taxon>
        <taxon>Hypocreomycetidae</taxon>
        <taxon>Hypocreales</taxon>
        <taxon>Clavicipitaceae</taxon>
        <taxon>Conoideocrella</taxon>
    </lineage>
</organism>
<protein>
    <recommendedName>
        <fullName evidence="2">Heterokaryon incompatibility domain-containing protein</fullName>
    </recommendedName>
</protein>
<dbReference type="InterPro" id="IPR010730">
    <property type="entry name" value="HET"/>
</dbReference>
<feature type="region of interest" description="Disordered" evidence="1">
    <location>
        <begin position="199"/>
        <end position="222"/>
    </location>
</feature>
<evidence type="ECO:0000256" key="1">
    <source>
        <dbReference type="SAM" id="MobiDB-lite"/>
    </source>
</evidence>
<dbReference type="PANTHER" id="PTHR24148">
    <property type="entry name" value="ANKYRIN REPEAT DOMAIN-CONTAINING PROTEIN 39 HOMOLOG-RELATED"/>
    <property type="match status" value="1"/>
</dbReference>
<keyword evidence="4" id="KW-1185">Reference proteome</keyword>
<sequence length="708" mass="79020">SNGGASYLMQTASVIFDEMFSIAYEKIEHLPGGDHIRILTLSPSQDPTDPILVSLSVASLADEQSYEALSYCWGDSAHRRLIFCDGKPFPVTENLESALRHLRLAEIERVLWVDAICINQDDVSERAYEVRLMRQIYQRANRVVIWLGDGDGDSDLVFPLCERLIASNQDLLADNNFELDNPEILWGPRRQEILKQRLDRSRRRGAETESDGSQRPDDEDIDIKDPKLTSIITDGQKSNGTISGDKYVENEVSSEEATALLRLISRPWFTRCWVLQEACLGLETLVVCGAKSLDWENFYIGVSLALVLSDGALTGRPEQLLGSGLTLMMLMRGKVQLPNKHEYVQHIDFLWVLWEALKLHATDARDKIYSVLGLLDPDESNKLGLAPDYTISVEECFKRAALAIMSYTKNLDVLLTDRVPESTLSSPSWVPDWSYRAPPVPAMLVREEDRNDLGKQQSRQFRASGSDQWDPTGKVNGDTLKLSGYVIDRIMLLEDTLTVPRLDHVAVAGMTSSRASFTGFWKTVGKGLGSYFDTLVAWEKLAFSREYSKYPTGEDAETAFAITLCAGNIASPESALSGYKKWRKTLRGPKKMSFLKGLGANGGIYKSLVAATGIITGLGNLNDRVYGTATERTLYRRLARTEKGYLAIVPRQSAVGDHIALFRGGKTPFITRMVTGKDQFELIGPTYVHGIMYGEAWNEALTRDVDII</sequence>
<dbReference type="AlphaFoldDB" id="A0AAJ0CRN7"/>
<feature type="region of interest" description="Disordered" evidence="1">
    <location>
        <begin position="452"/>
        <end position="472"/>
    </location>
</feature>
<accession>A0AAJ0CRN7</accession>
<feature type="non-terminal residue" evidence="3">
    <location>
        <position position="1"/>
    </location>
</feature>
<gene>
    <name evidence="3" type="ORF">QQS21_004315</name>
</gene>
<feature type="compositionally biased region" description="Polar residues" evidence="1">
    <location>
        <begin position="454"/>
        <end position="469"/>
    </location>
</feature>
<dbReference type="Pfam" id="PF06985">
    <property type="entry name" value="HET"/>
    <property type="match status" value="1"/>
</dbReference>
<dbReference type="PANTHER" id="PTHR24148:SF73">
    <property type="entry name" value="HET DOMAIN PROTEIN (AFU_ORTHOLOGUE AFUA_8G01020)"/>
    <property type="match status" value="1"/>
</dbReference>
<comment type="caution">
    <text evidence="3">The sequence shown here is derived from an EMBL/GenBank/DDBJ whole genome shotgun (WGS) entry which is preliminary data.</text>
</comment>
<dbReference type="Proteomes" id="UP001251528">
    <property type="component" value="Unassembled WGS sequence"/>
</dbReference>
<feature type="domain" description="Heterokaryon incompatibility" evidence="2">
    <location>
        <begin position="66"/>
        <end position="277"/>
    </location>
</feature>
<evidence type="ECO:0000313" key="3">
    <source>
        <dbReference type="EMBL" id="KAK2603546.1"/>
    </source>
</evidence>
<feature type="compositionally biased region" description="Basic and acidic residues" evidence="1">
    <location>
        <begin position="199"/>
        <end position="216"/>
    </location>
</feature>
<name>A0AAJ0CRN7_9HYPO</name>
<reference evidence="3" key="1">
    <citation type="submission" date="2023-06" db="EMBL/GenBank/DDBJ databases">
        <title>Conoideocrella luteorostrata (Hypocreales: Clavicipitaceae), a potential biocontrol fungus for elongate hemlock scale in United States Christmas tree production areas.</title>
        <authorList>
            <person name="Barrett H."/>
            <person name="Lovett B."/>
            <person name="Macias A.M."/>
            <person name="Stajich J.E."/>
            <person name="Kasson M.T."/>
        </authorList>
    </citation>
    <scope>NUCLEOTIDE SEQUENCE</scope>
    <source>
        <strain evidence="3">ARSEF 14590</strain>
    </source>
</reference>